<evidence type="ECO:0000313" key="6">
    <source>
        <dbReference type="Proteomes" id="UP000184096"/>
    </source>
</evidence>
<gene>
    <name evidence="5" type="ORF">SAMN05444170_5381</name>
</gene>
<accession>A0A1M7UJ83</accession>
<name>A0A1M7UJ83_9BRAD</name>
<evidence type="ECO:0000256" key="1">
    <source>
        <dbReference type="ARBA" id="ARBA00009175"/>
    </source>
</evidence>
<dbReference type="SUPFAM" id="SSF53850">
    <property type="entry name" value="Periplasmic binding protein-like II"/>
    <property type="match status" value="1"/>
</dbReference>
<dbReference type="EMBL" id="LT670849">
    <property type="protein sequence ID" value="SHN83039.1"/>
    <property type="molecule type" value="Genomic_DNA"/>
</dbReference>
<dbReference type="Proteomes" id="UP000184096">
    <property type="component" value="Chromosome I"/>
</dbReference>
<reference evidence="6" key="1">
    <citation type="submission" date="2016-11" db="EMBL/GenBank/DDBJ databases">
        <authorList>
            <person name="Varghese N."/>
            <person name="Submissions S."/>
        </authorList>
    </citation>
    <scope>NUCLEOTIDE SEQUENCE [LARGE SCALE GENOMIC DNA]</scope>
    <source>
        <strain evidence="6">GAS401</strain>
    </source>
</reference>
<feature type="chain" id="PRO_5012274857" evidence="4">
    <location>
        <begin position="21"/>
        <end position="261"/>
    </location>
</feature>
<dbReference type="Gene3D" id="3.40.190.10">
    <property type="entry name" value="Periplasmic binding protein-like II"/>
    <property type="match status" value="2"/>
</dbReference>
<dbReference type="OrthoDB" id="7261414at2"/>
<dbReference type="GO" id="GO:0046872">
    <property type="term" value="F:metal ion binding"/>
    <property type="evidence" value="ECO:0007669"/>
    <property type="project" value="UniProtKB-KW"/>
</dbReference>
<dbReference type="InterPro" id="IPR005950">
    <property type="entry name" value="ModA"/>
</dbReference>
<evidence type="ECO:0000256" key="3">
    <source>
        <dbReference type="ARBA" id="ARBA00022729"/>
    </source>
</evidence>
<organism evidence="5 6">
    <name type="scientific">Bradyrhizobium erythrophlei</name>
    <dbReference type="NCBI Taxonomy" id="1437360"/>
    <lineage>
        <taxon>Bacteria</taxon>
        <taxon>Pseudomonadati</taxon>
        <taxon>Pseudomonadota</taxon>
        <taxon>Alphaproteobacteria</taxon>
        <taxon>Hyphomicrobiales</taxon>
        <taxon>Nitrobacteraceae</taxon>
        <taxon>Bradyrhizobium</taxon>
    </lineage>
</organism>
<feature type="signal peptide" evidence="4">
    <location>
        <begin position="1"/>
        <end position="20"/>
    </location>
</feature>
<sequence length="261" mass="26787">MKFKLLLLAKPLLFASVVGAALCTSAAGATELKLLTAGAFKSTVVALLPDYEKASGNKVTVDNDTAGALMKRIEAGETFDVVVMTPDGVDKLTAEGKVAAGSRTNLARVGVGVMVKEGAAKPDISTVEAFKKAVLDAKSISFIDPASGGSSGIYVEKLLERLGIADQVKPKEKLKQGGYVADYIESGQAELGIHQISEILPHGGVTLVGPLPKEIQNYTVYAAGIGAGAKDSAAAKALIAALMGPSAQALFKTKGMEPGAE</sequence>
<dbReference type="NCBIfam" id="TIGR01256">
    <property type="entry name" value="modA"/>
    <property type="match status" value="1"/>
</dbReference>
<dbReference type="GO" id="GO:0030973">
    <property type="term" value="F:molybdate ion binding"/>
    <property type="evidence" value="ECO:0007669"/>
    <property type="project" value="TreeGrafter"/>
</dbReference>
<evidence type="ECO:0000313" key="5">
    <source>
        <dbReference type="EMBL" id="SHN83039.1"/>
    </source>
</evidence>
<keyword evidence="3 4" id="KW-0732">Signal</keyword>
<dbReference type="GO" id="GO:0015689">
    <property type="term" value="P:molybdate ion transport"/>
    <property type="evidence" value="ECO:0007669"/>
    <property type="project" value="InterPro"/>
</dbReference>
<evidence type="ECO:0000256" key="4">
    <source>
        <dbReference type="SAM" id="SignalP"/>
    </source>
</evidence>
<dbReference type="AlphaFoldDB" id="A0A1M7UJ83"/>
<keyword evidence="6" id="KW-1185">Reference proteome</keyword>
<evidence type="ECO:0000256" key="2">
    <source>
        <dbReference type="ARBA" id="ARBA00022723"/>
    </source>
</evidence>
<keyword evidence="2" id="KW-0479">Metal-binding</keyword>
<dbReference type="PANTHER" id="PTHR30632">
    <property type="entry name" value="MOLYBDATE-BINDING PERIPLASMIC PROTEIN"/>
    <property type="match status" value="1"/>
</dbReference>
<proteinExistence type="inferred from homology"/>
<dbReference type="PANTHER" id="PTHR30632:SF11">
    <property type="entry name" value="BLR4797 PROTEIN"/>
    <property type="match status" value="1"/>
</dbReference>
<dbReference type="RefSeq" id="WP_072822487.1">
    <property type="nucleotide sequence ID" value="NZ_LT670849.1"/>
</dbReference>
<comment type="similarity">
    <text evidence="1">Belongs to the bacterial solute-binding protein ModA family.</text>
</comment>
<dbReference type="Pfam" id="PF13531">
    <property type="entry name" value="SBP_bac_11"/>
    <property type="match status" value="1"/>
</dbReference>
<protein>
    <submittedName>
        <fullName evidence="5">Molybdate transport system substrate-binding protein</fullName>
    </submittedName>
</protein>
<dbReference type="InterPro" id="IPR050682">
    <property type="entry name" value="ModA/WtpA"/>
</dbReference>